<reference evidence="1 2" key="1">
    <citation type="submission" date="2019-06" db="EMBL/GenBank/DDBJ databases">
        <title>Sequencing the genomes of 1000 actinobacteria strains.</title>
        <authorList>
            <person name="Klenk H.-P."/>
        </authorList>
    </citation>
    <scope>NUCLEOTIDE SEQUENCE [LARGE SCALE GENOMIC DNA]</scope>
    <source>
        <strain evidence="1 2">DSM 103495</strain>
    </source>
</reference>
<name>A0A543FA20_9NOCA</name>
<dbReference type="RefSeq" id="WP_141808924.1">
    <property type="nucleotide sequence ID" value="NZ_VFPG01000001.1"/>
</dbReference>
<evidence type="ECO:0000313" key="2">
    <source>
        <dbReference type="Proteomes" id="UP000316331"/>
    </source>
</evidence>
<sequence>MTKRLIDIDDELLDAAQRELGTSGVSDTVRAALRAAAAAAARARQVEWLTEGGMADMADSEQRARVWR</sequence>
<evidence type="ECO:0000313" key="1">
    <source>
        <dbReference type="EMBL" id="TQM30678.1"/>
    </source>
</evidence>
<protein>
    <recommendedName>
        <fullName evidence="3">Arc/MetJ family transcription regulator</fullName>
    </recommendedName>
</protein>
<proteinExistence type="predicted"/>
<gene>
    <name evidence="1" type="ORF">FB390_2313</name>
</gene>
<dbReference type="EMBL" id="VFPG01000001">
    <property type="protein sequence ID" value="TQM30678.1"/>
    <property type="molecule type" value="Genomic_DNA"/>
</dbReference>
<dbReference type="Proteomes" id="UP000316331">
    <property type="component" value="Unassembled WGS sequence"/>
</dbReference>
<accession>A0A543FA20</accession>
<dbReference type="AlphaFoldDB" id="A0A543FA20"/>
<evidence type="ECO:0008006" key="3">
    <source>
        <dbReference type="Google" id="ProtNLM"/>
    </source>
</evidence>
<comment type="caution">
    <text evidence="1">The sequence shown here is derived from an EMBL/GenBank/DDBJ whole genome shotgun (WGS) entry which is preliminary data.</text>
</comment>
<keyword evidence="2" id="KW-1185">Reference proteome</keyword>
<organism evidence="1 2">
    <name type="scientific">Nocardia bhagyanarayanae</name>
    <dbReference type="NCBI Taxonomy" id="1215925"/>
    <lineage>
        <taxon>Bacteria</taxon>
        <taxon>Bacillati</taxon>
        <taxon>Actinomycetota</taxon>
        <taxon>Actinomycetes</taxon>
        <taxon>Mycobacteriales</taxon>
        <taxon>Nocardiaceae</taxon>
        <taxon>Nocardia</taxon>
    </lineage>
</organism>